<keyword evidence="3" id="KW-1185">Reference proteome</keyword>
<protein>
    <submittedName>
        <fullName evidence="2">Uncharacterized protein</fullName>
    </submittedName>
</protein>
<accession>A0ABN5PQC8</accession>
<dbReference type="Proteomes" id="UP000273001">
    <property type="component" value="Chromosome"/>
</dbReference>
<feature type="compositionally biased region" description="Basic and acidic residues" evidence="1">
    <location>
        <begin position="25"/>
        <end position="35"/>
    </location>
</feature>
<gene>
    <name evidence="2" type="ORF">D5R93_12490</name>
</gene>
<evidence type="ECO:0000313" key="3">
    <source>
        <dbReference type="Proteomes" id="UP000273001"/>
    </source>
</evidence>
<feature type="region of interest" description="Disordered" evidence="1">
    <location>
        <begin position="25"/>
        <end position="52"/>
    </location>
</feature>
<organism evidence="2 3">
    <name type="scientific">Actinomyces lilanjuaniae</name>
    <dbReference type="NCBI Taxonomy" id="2321394"/>
    <lineage>
        <taxon>Bacteria</taxon>
        <taxon>Bacillati</taxon>
        <taxon>Actinomycetota</taxon>
        <taxon>Actinomycetes</taxon>
        <taxon>Actinomycetales</taxon>
        <taxon>Actinomycetaceae</taxon>
        <taxon>Actinomyces</taxon>
    </lineage>
</organism>
<reference evidence="2 3" key="1">
    <citation type="submission" date="2018-09" db="EMBL/GenBank/DDBJ databases">
        <authorList>
            <person name="Li J."/>
        </authorList>
    </citation>
    <scope>NUCLEOTIDE SEQUENCE [LARGE SCALE GENOMIC DNA]</scope>
    <source>
        <strain evidence="2 3">2129</strain>
    </source>
</reference>
<dbReference type="EMBL" id="CP032514">
    <property type="protein sequence ID" value="AYD90613.1"/>
    <property type="molecule type" value="Genomic_DNA"/>
</dbReference>
<sequence length="70" mass="7286">MVGVDGRADYDADYDHGRCAQALEKQEKARERRADGPYGAGDGAEARTEARAANRVGTGPGALAYCGKAA</sequence>
<proteinExistence type="predicted"/>
<evidence type="ECO:0000256" key="1">
    <source>
        <dbReference type="SAM" id="MobiDB-lite"/>
    </source>
</evidence>
<evidence type="ECO:0000313" key="2">
    <source>
        <dbReference type="EMBL" id="AYD90613.1"/>
    </source>
</evidence>
<name>A0ABN5PQC8_9ACTO</name>